<evidence type="ECO:0000256" key="7">
    <source>
        <dbReference type="ARBA" id="ARBA00023288"/>
    </source>
</evidence>
<proteinExistence type="predicted"/>
<protein>
    <submittedName>
        <fullName evidence="10">Variant surface glycoprotein 554</fullName>
    </submittedName>
</protein>
<keyword evidence="4" id="KW-0336">GPI-anchor</keyword>
<comment type="subcellular location">
    <subcellularLocation>
        <location evidence="2">Cell membrane</location>
        <topology evidence="2">Lipid-anchor</topology>
        <topology evidence="2">GPI-anchor</topology>
    </subcellularLocation>
</comment>
<dbReference type="EMBL" id="KC613681">
    <property type="protein sequence ID" value="AGH61112.1"/>
    <property type="molecule type" value="Genomic_DNA"/>
</dbReference>
<keyword evidence="3" id="KW-1003">Cell membrane</keyword>
<name>M4T1Z4_9TRYP</name>
<evidence type="ECO:0000256" key="2">
    <source>
        <dbReference type="ARBA" id="ARBA00004609"/>
    </source>
</evidence>
<keyword evidence="5" id="KW-0472">Membrane</keyword>
<dbReference type="VEuPathDB" id="TriTrypDB:Tb427_000351100"/>
<evidence type="ECO:0000313" key="10">
    <source>
        <dbReference type="EMBL" id="AGH61112.1"/>
    </source>
</evidence>
<dbReference type="Pfam" id="PF10659">
    <property type="entry name" value="Trypan_glycop_C"/>
    <property type="match status" value="1"/>
</dbReference>
<dbReference type="AlphaFoldDB" id="M4T1Z4"/>
<reference evidence="10" key="2">
    <citation type="journal article" date="2014" name="Mol. Biochem. Parasitol.">
        <title>Capturing the variant surface glycoprotein repertoire (the VSGnome) of Trypanosoma brucei Lister 427.</title>
        <authorList>
            <person name="Cross G.A."/>
            <person name="Kim H.S."/>
            <person name="Wickstead B."/>
        </authorList>
    </citation>
    <scope>NUCLEOTIDE SEQUENCE</scope>
    <source>
        <strain evidence="10">Lister 427</strain>
    </source>
</reference>
<sequence>MAVFVMAFAPCTSSQTEEQTQTVANAAFTDFCTSKIYMESAAAQLRAWVTVTAADRGALTIEAQTLYLAASINLGTNKGPAYAILSNIATSRAKEAAETAATTAAAAPAAMEAIKQRQGELAAHYALHKEAATLKAKTHTRGQTQTTIIGCSAASGGHCTITPQAATHHSETCDAKKPAHVAAAKKATKLKVGKTANLVLSAPTITIEADGALNTRSNWKQTTDNAACELNAGGASANAAAAGAGVALHTVETKATMVVDELELATNPNPNQAKASAGNTKKILIQDETIVAAVLAAQRSYKQPPKKVSEEKVEDLSLIPQAQSLVAYLAFKEGAKIKLETDPAKVAQAVFGIRKGKIKEKFLDTLGKETATIPTENDQIKGNIRPIAEEENFAMAMDYSYALNLKREAAASGSEKPEGVLKTDATDEAEKKGGDNKAITANCSSHITMGACKKGQDCKWENNACKDSSFPVNKKFIWTAAIFVSLELY</sequence>
<feature type="region of interest" description="Disordered" evidence="8">
    <location>
        <begin position="414"/>
        <end position="435"/>
    </location>
</feature>
<evidence type="ECO:0000256" key="3">
    <source>
        <dbReference type="ARBA" id="ARBA00022475"/>
    </source>
</evidence>
<dbReference type="InterPro" id="IPR019609">
    <property type="entry name" value="Variant_surf_glycoprt_trypan_C"/>
</dbReference>
<dbReference type="VEuPathDB" id="TriTrypDB:Tb1125.Tb09.v4.0114"/>
<keyword evidence="7" id="KW-0449">Lipoprotein</keyword>
<evidence type="ECO:0000256" key="4">
    <source>
        <dbReference type="ARBA" id="ARBA00022622"/>
    </source>
</evidence>
<keyword evidence="6" id="KW-0325">Glycoprotein</keyword>
<evidence type="ECO:0000256" key="8">
    <source>
        <dbReference type="SAM" id="MobiDB-lite"/>
    </source>
</evidence>
<dbReference type="GO" id="GO:0005886">
    <property type="term" value="C:plasma membrane"/>
    <property type="evidence" value="ECO:0007669"/>
    <property type="project" value="UniProtKB-SubCell"/>
</dbReference>
<organism evidence="10">
    <name type="scientific">Trypanosoma brucei</name>
    <dbReference type="NCBI Taxonomy" id="5691"/>
    <lineage>
        <taxon>Eukaryota</taxon>
        <taxon>Discoba</taxon>
        <taxon>Euglenozoa</taxon>
        <taxon>Kinetoplastea</taxon>
        <taxon>Metakinetoplastina</taxon>
        <taxon>Trypanosomatida</taxon>
        <taxon>Trypanosomatidae</taxon>
        <taxon>Trypanosoma</taxon>
    </lineage>
</organism>
<comment type="function">
    <text evidence="1">VSG forms a coat on the surface of the parasite. The trypanosome evades the immune response of the host by expressing a series of antigenically distinct VSGs from an estimated 1000 VSG genes.</text>
</comment>
<feature type="domain" description="Trypanosome variant surface glycoprotein C-terminal" evidence="9">
    <location>
        <begin position="422"/>
        <end position="486"/>
    </location>
</feature>
<evidence type="ECO:0000256" key="6">
    <source>
        <dbReference type="ARBA" id="ARBA00023180"/>
    </source>
</evidence>
<evidence type="ECO:0000259" key="9">
    <source>
        <dbReference type="Pfam" id="PF10659"/>
    </source>
</evidence>
<reference evidence="10" key="1">
    <citation type="submission" date="2013-02" db="EMBL/GenBank/DDBJ databases">
        <authorList>
            <person name="Cross G.A.M."/>
            <person name="Kim H.-S."/>
            <person name="Wickstead B."/>
        </authorList>
    </citation>
    <scope>NUCLEOTIDE SEQUENCE</scope>
    <source>
        <strain evidence="10">Lister 427</strain>
    </source>
</reference>
<evidence type="ECO:0000256" key="5">
    <source>
        <dbReference type="ARBA" id="ARBA00023136"/>
    </source>
</evidence>
<dbReference type="GO" id="GO:0098552">
    <property type="term" value="C:side of membrane"/>
    <property type="evidence" value="ECO:0007669"/>
    <property type="project" value="UniProtKB-KW"/>
</dbReference>
<dbReference type="VEuPathDB" id="TriTrypDB:Tb09.v4.0114"/>
<accession>M4T1Z4</accession>
<evidence type="ECO:0000256" key="1">
    <source>
        <dbReference type="ARBA" id="ARBA00002523"/>
    </source>
</evidence>